<feature type="compositionally biased region" description="Acidic residues" evidence="2">
    <location>
        <begin position="57"/>
        <end position="74"/>
    </location>
</feature>
<sequence>MEHISFFSSDGQPQSPERPGAVGLDAGEVFPVHSATKEDEDIDEDIMDWLLDGAYSSDEEADVDAEDDEEEEDDLSWRDNIDAAIDASIEDREAAIHWKNKVNDALDEWEVDGEDNIDDMDLEALLEMLSRHEDQRKALLRRVQSELREELNRRGYRYIEGEMTHYSEGHRKSEPAFFVLSTHFDLSITLEDRPHCCVRFKVTFPILCGPEMAPALLMRLAEFNKAMRYFSWNYDSSDHAITLRETIPFWDEELSRKVLSTLMGCVLYLPLMAFPELEWLSTGIITTKVDAQQLEKMREFLQRLESGGPCLSPRALQRLRDGLASTKPYEGKI</sequence>
<proteinExistence type="predicted"/>
<feature type="region of interest" description="Disordered" evidence="2">
    <location>
        <begin position="1"/>
        <end position="75"/>
    </location>
</feature>
<dbReference type="EMBL" id="JBBMFK010000027">
    <property type="protein sequence ID" value="MEQ2444534.1"/>
    <property type="molecule type" value="Genomic_DNA"/>
</dbReference>
<reference evidence="3 4" key="1">
    <citation type="submission" date="2024-03" db="EMBL/GenBank/DDBJ databases">
        <title>Human intestinal bacterial collection.</title>
        <authorList>
            <person name="Pauvert C."/>
            <person name="Hitch T.C.A."/>
            <person name="Clavel T."/>
        </authorList>
    </citation>
    <scope>NUCLEOTIDE SEQUENCE [LARGE SCALE GENOMIC DNA]</scope>
    <source>
        <strain evidence="3 4">CLA-AP-H29</strain>
    </source>
</reference>
<feature type="compositionally biased region" description="Polar residues" evidence="2">
    <location>
        <begin position="1"/>
        <end position="15"/>
    </location>
</feature>
<dbReference type="RefSeq" id="WP_294521046.1">
    <property type="nucleotide sequence ID" value="NZ_JBBMFK010000027.1"/>
</dbReference>
<organism evidence="3 4">
    <name type="scientific">Pseudoflavonifractor intestinihominis</name>
    <dbReference type="NCBI Taxonomy" id="3133171"/>
    <lineage>
        <taxon>Bacteria</taxon>
        <taxon>Bacillati</taxon>
        <taxon>Bacillota</taxon>
        <taxon>Clostridia</taxon>
        <taxon>Eubacteriales</taxon>
        <taxon>Oscillospiraceae</taxon>
        <taxon>Pseudoflavonifractor</taxon>
    </lineage>
</organism>
<evidence type="ECO:0000256" key="2">
    <source>
        <dbReference type="SAM" id="MobiDB-lite"/>
    </source>
</evidence>
<protein>
    <submittedName>
        <fullName evidence="3">Uncharacterized protein</fullName>
    </submittedName>
</protein>
<evidence type="ECO:0000313" key="4">
    <source>
        <dbReference type="Proteomes" id="UP001464378"/>
    </source>
</evidence>
<accession>A0ABV1EB35</accession>
<feature type="coiled-coil region" evidence="1">
    <location>
        <begin position="122"/>
        <end position="149"/>
    </location>
</feature>
<evidence type="ECO:0000313" key="3">
    <source>
        <dbReference type="EMBL" id="MEQ2444534.1"/>
    </source>
</evidence>
<evidence type="ECO:0000256" key="1">
    <source>
        <dbReference type="SAM" id="Coils"/>
    </source>
</evidence>
<keyword evidence="1" id="KW-0175">Coiled coil</keyword>
<comment type="caution">
    <text evidence="3">The sequence shown here is derived from an EMBL/GenBank/DDBJ whole genome shotgun (WGS) entry which is preliminary data.</text>
</comment>
<dbReference type="Proteomes" id="UP001464378">
    <property type="component" value="Unassembled WGS sequence"/>
</dbReference>
<name>A0ABV1EB35_9FIRM</name>
<feature type="compositionally biased region" description="Acidic residues" evidence="2">
    <location>
        <begin position="38"/>
        <end position="47"/>
    </location>
</feature>
<gene>
    <name evidence="3" type="ORF">WMO64_13795</name>
</gene>
<keyword evidence="4" id="KW-1185">Reference proteome</keyword>